<dbReference type="InterPro" id="IPR011270">
    <property type="entry name" value="Pur_Nuc_Pase_Ino/Guo-sp"/>
</dbReference>
<dbReference type="Gene3D" id="3.40.50.1580">
    <property type="entry name" value="Nucleoside phosphorylase domain"/>
    <property type="match status" value="1"/>
</dbReference>
<dbReference type="NCBIfam" id="NF006054">
    <property type="entry name" value="PRK08202.1"/>
    <property type="match status" value="1"/>
</dbReference>
<proteinExistence type="inferred from homology"/>
<sequence length="287" mass="31012">MNIDPSENRISRINRSIREALSALGDIQSLRPNIAVITGTGLSRLVSEADHRVCIPYQEIPHFPLSTVVTHAGRLVGAVVRGVPVLVLEGRFHLYEGYTPQEVTFPIRVMQAIGIRHLIVSNAAGGIAPSLRPGDLLFLKDHINLTGENPLIGPHDPAWGDRFPDMSEAYAADLRRLARRCVEARGSAYREGVYVGLKGPSLETPAEIRFLRAIGADAVGFSTVQEVIAANQGGIKVLGVSVITNVHDPDHPKRHSLEEIIEVADRASGTLRSIVLDLIPDVAAGGF</sequence>
<dbReference type="InterPro" id="IPR035994">
    <property type="entry name" value="Nucleoside_phosphorylase_sf"/>
</dbReference>
<protein>
    <recommendedName>
        <fullName evidence="5">Purine nucleoside phosphorylase</fullName>
        <ecNumber evidence="5">2.4.2.1</ecNumber>
    </recommendedName>
    <alternativeName>
        <fullName evidence="5">Inosine-guanosine phosphorylase</fullName>
    </alternativeName>
</protein>
<dbReference type="GO" id="GO:0009116">
    <property type="term" value="P:nucleoside metabolic process"/>
    <property type="evidence" value="ECO:0007669"/>
    <property type="project" value="InterPro"/>
</dbReference>
<dbReference type="SUPFAM" id="SSF53167">
    <property type="entry name" value="Purine and uridine phosphorylases"/>
    <property type="match status" value="1"/>
</dbReference>
<reference evidence="7" key="1">
    <citation type="journal article" date="2020" name="mSystems">
        <title>Genome- and Community-Level Interaction Insights into Carbon Utilization and Element Cycling Functions of Hydrothermarchaeota in Hydrothermal Sediment.</title>
        <authorList>
            <person name="Zhou Z."/>
            <person name="Liu Y."/>
            <person name="Xu W."/>
            <person name="Pan J."/>
            <person name="Luo Z.H."/>
            <person name="Li M."/>
        </authorList>
    </citation>
    <scope>NUCLEOTIDE SEQUENCE [LARGE SCALE GENOMIC DNA]</scope>
    <source>
        <strain evidence="7">SpSt-477</strain>
    </source>
</reference>
<accession>A0A7C4MP09</accession>
<comment type="caution">
    <text evidence="7">The sequence shown here is derived from an EMBL/GenBank/DDBJ whole genome shotgun (WGS) entry which is preliminary data.</text>
</comment>
<dbReference type="Pfam" id="PF01048">
    <property type="entry name" value="PNP_UDP_1"/>
    <property type="match status" value="1"/>
</dbReference>
<dbReference type="InterPro" id="IPR000845">
    <property type="entry name" value="Nucleoside_phosphorylase_d"/>
</dbReference>
<evidence type="ECO:0000256" key="5">
    <source>
        <dbReference type="PIRNR" id="PIRNR000477"/>
    </source>
</evidence>
<keyword evidence="4 5" id="KW-0808">Transferase</keyword>
<comment type="pathway">
    <text evidence="1 5">Purine metabolism; purine nucleoside salvage.</text>
</comment>
<dbReference type="EMBL" id="DSUH01000132">
    <property type="protein sequence ID" value="HGU32367.1"/>
    <property type="molecule type" value="Genomic_DNA"/>
</dbReference>
<dbReference type="NCBIfam" id="TIGR01700">
    <property type="entry name" value="PNPH"/>
    <property type="match status" value="1"/>
</dbReference>
<dbReference type="PIRSF" id="PIRSF000477">
    <property type="entry name" value="PurNPase"/>
    <property type="match status" value="1"/>
</dbReference>
<dbReference type="InterPro" id="IPR011268">
    <property type="entry name" value="Purine_phosphorylase"/>
</dbReference>
<evidence type="ECO:0000256" key="1">
    <source>
        <dbReference type="ARBA" id="ARBA00005058"/>
    </source>
</evidence>
<feature type="domain" description="Nucleoside phosphorylase" evidence="6">
    <location>
        <begin position="34"/>
        <end position="279"/>
    </location>
</feature>
<dbReference type="PANTHER" id="PTHR11904:SF9">
    <property type="entry name" value="PURINE NUCLEOSIDE PHOSPHORYLASE-RELATED"/>
    <property type="match status" value="1"/>
</dbReference>
<dbReference type="CDD" id="cd09009">
    <property type="entry name" value="PNP-EcPNPII_like"/>
    <property type="match status" value="1"/>
</dbReference>
<evidence type="ECO:0000256" key="3">
    <source>
        <dbReference type="ARBA" id="ARBA00022676"/>
    </source>
</evidence>
<dbReference type="GO" id="GO:0004731">
    <property type="term" value="F:purine-nucleoside phosphorylase activity"/>
    <property type="evidence" value="ECO:0007669"/>
    <property type="project" value="UniProtKB-EC"/>
</dbReference>
<keyword evidence="3 5" id="KW-0328">Glycosyltransferase</keyword>
<organism evidence="7">
    <name type="scientific">Desulfatirhabdium butyrativorans</name>
    <dbReference type="NCBI Taxonomy" id="340467"/>
    <lineage>
        <taxon>Bacteria</taxon>
        <taxon>Pseudomonadati</taxon>
        <taxon>Thermodesulfobacteriota</taxon>
        <taxon>Desulfobacteria</taxon>
        <taxon>Desulfobacterales</taxon>
        <taxon>Desulfatirhabdiaceae</taxon>
        <taxon>Desulfatirhabdium</taxon>
    </lineage>
</organism>
<evidence type="ECO:0000259" key="6">
    <source>
        <dbReference type="Pfam" id="PF01048"/>
    </source>
</evidence>
<dbReference type="NCBIfam" id="TIGR01697">
    <property type="entry name" value="PNPH-PUNA-XAPA"/>
    <property type="match status" value="1"/>
</dbReference>
<evidence type="ECO:0000256" key="4">
    <source>
        <dbReference type="ARBA" id="ARBA00022679"/>
    </source>
</evidence>
<dbReference type="AlphaFoldDB" id="A0A7C4MP09"/>
<dbReference type="UniPathway" id="UPA00606"/>
<gene>
    <name evidence="7" type="ORF">ENS29_05880</name>
</gene>
<dbReference type="PANTHER" id="PTHR11904">
    <property type="entry name" value="METHYLTHIOADENOSINE/PURINE NUCLEOSIDE PHOSPHORYLASE"/>
    <property type="match status" value="1"/>
</dbReference>
<comment type="function">
    <text evidence="5">The purine nucleoside phosphorylases catalyze the phosphorolytic breakdown of the N-glycosidic bond in the beta-(deoxy)ribonucleoside molecules, with the formation of the corresponding free purine bases and pentose-1-phosphate.</text>
</comment>
<dbReference type="EC" id="2.4.2.1" evidence="5"/>
<name>A0A7C4MP09_9BACT</name>
<evidence type="ECO:0000313" key="7">
    <source>
        <dbReference type="EMBL" id="HGU32367.1"/>
    </source>
</evidence>
<comment type="similarity">
    <text evidence="2 5">Belongs to the PNP/MTAP phosphorylase family.</text>
</comment>
<dbReference type="GO" id="GO:0005737">
    <property type="term" value="C:cytoplasm"/>
    <property type="evidence" value="ECO:0007669"/>
    <property type="project" value="TreeGrafter"/>
</dbReference>
<evidence type="ECO:0000256" key="2">
    <source>
        <dbReference type="ARBA" id="ARBA00006751"/>
    </source>
</evidence>